<sequence>MGAAKTASLRPEAGSHPPRFDLRLKNARIAPISMPCRARLTGARSVDKESKKKMRNRMTRLLVGTSFTSAALLSGCVQFVPVKDMANDKPGYLAAHFAVDSLPTSVREKMPAPGTHVLPFKVLTVLGKVTGHVGTVGIERDFKTVLINAQDTGMVQQVYESSANGVPAAATFSLSYLNIYSLKEETANYAQTAAFIPFVAHDADNNQFAFNAPQEDETYTTTFKFGTTVQIVNFRALTWTCHTSRYYPASQFNAAFTGKAIDLDCEQTKDGIVQNKTRRTYLTQYGIGLTRSVATTSGKLDWTYSGFDKDGQQTLTPHGQAAIEKPI</sequence>
<gene>
    <name evidence="2" type="ORF">VSR33_04320</name>
</gene>
<evidence type="ECO:0000313" key="2">
    <source>
        <dbReference type="EMBL" id="MEM5446713.1"/>
    </source>
</evidence>
<proteinExistence type="predicted"/>
<evidence type="ECO:0000313" key="3">
    <source>
        <dbReference type="Proteomes" id="UP001390669"/>
    </source>
</evidence>
<dbReference type="EMBL" id="JAYMRW010000001">
    <property type="protein sequence ID" value="MEM5446713.1"/>
    <property type="molecule type" value="Genomic_DNA"/>
</dbReference>
<protein>
    <submittedName>
        <fullName evidence="2">Uncharacterized protein</fullName>
    </submittedName>
</protein>
<keyword evidence="1" id="KW-0472">Membrane</keyword>
<feature type="transmembrane region" description="Helical" evidence="1">
    <location>
        <begin position="61"/>
        <end position="80"/>
    </location>
</feature>
<keyword evidence="3" id="KW-1185">Reference proteome</keyword>
<keyword evidence="1" id="KW-1133">Transmembrane helix</keyword>
<organism evidence="2 3">
    <name type="scientific">Paraburkholderia guartelaensis</name>
    <dbReference type="NCBI Taxonomy" id="2546446"/>
    <lineage>
        <taxon>Bacteria</taxon>
        <taxon>Pseudomonadati</taxon>
        <taxon>Pseudomonadota</taxon>
        <taxon>Betaproteobacteria</taxon>
        <taxon>Burkholderiales</taxon>
        <taxon>Burkholderiaceae</taxon>
        <taxon>Paraburkholderia</taxon>
    </lineage>
</organism>
<dbReference type="Proteomes" id="UP001390669">
    <property type="component" value="Unassembled WGS sequence"/>
</dbReference>
<comment type="caution">
    <text evidence="2">The sequence shown here is derived from an EMBL/GenBank/DDBJ whole genome shotgun (WGS) entry which is preliminary data.</text>
</comment>
<name>A0ABU9S5R6_9BURK</name>
<evidence type="ECO:0000256" key="1">
    <source>
        <dbReference type="SAM" id="Phobius"/>
    </source>
</evidence>
<reference evidence="2 3" key="1">
    <citation type="submission" date="2024-01" db="EMBL/GenBank/DDBJ databases">
        <title>The diversity of rhizobia nodulating Mimosa spp. in eleven states of Brazil covering several biomes is determined by host plant, location, and edaphic factors.</title>
        <authorList>
            <person name="Rouws L."/>
            <person name="Barauna A."/>
            <person name="Beukes C."/>
            <person name="De Faria S.M."/>
            <person name="Gross E."/>
            <person name="Dos Reis Junior F.B."/>
            <person name="Simon M."/>
            <person name="Maluk M."/>
            <person name="Odee D.W."/>
            <person name="Kenicer G."/>
            <person name="Young J.P.W."/>
            <person name="Reis V.M."/>
            <person name="Zilli J."/>
            <person name="James E.K."/>
        </authorList>
    </citation>
    <scope>NUCLEOTIDE SEQUENCE [LARGE SCALE GENOMIC DNA]</scope>
    <source>
        <strain evidence="2 3">JPY164</strain>
    </source>
</reference>
<keyword evidence="1" id="KW-0812">Transmembrane</keyword>
<accession>A0ABU9S5R6</accession>